<sequence>GTYPLTGKTKPCHWAYFLETDSRGQQPKGIIFQLRGMPRGFYYPGPEREMNVTQEGEPPRGGGGLREKLEVGEVDGAEGVLDRIHEVMSEVEVAQDESSGWNCQNWALAGFEMLKGEGFVYPHPTAEGVESWLKERR</sequence>
<dbReference type="AlphaFoldDB" id="A0AAN7CAT6"/>
<gene>
    <name evidence="2" type="ORF">C8A03DRAFT_14946</name>
</gene>
<reference evidence="2" key="2">
    <citation type="submission" date="2023-05" db="EMBL/GenBank/DDBJ databases">
        <authorList>
            <consortium name="Lawrence Berkeley National Laboratory"/>
            <person name="Steindorff A."/>
            <person name="Hensen N."/>
            <person name="Bonometti L."/>
            <person name="Westerberg I."/>
            <person name="Brannstrom I.O."/>
            <person name="Guillou S."/>
            <person name="Cros-Aarteil S."/>
            <person name="Calhoun S."/>
            <person name="Haridas S."/>
            <person name="Kuo A."/>
            <person name="Mondo S."/>
            <person name="Pangilinan J."/>
            <person name="Riley R."/>
            <person name="Labutti K."/>
            <person name="Andreopoulos B."/>
            <person name="Lipzen A."/>
            <person name="Chen C."/>
            <person name="Yanf M."/>
            <person name="Daum C."/>
            <person name="Ng V."/>
            <person name="Clum A."/>
            <person name="Ohm R."/>
            <person name="Martin F."/>
            <person name="Silar P."/>
            <person name="Natvig D."/>
            <person name="Lalanne C."/>
            <person name="Gautier V."/>
            <person name="Ament-Velasquez S.L."/>
            <person name="Kruys A."/>
            <person name="Hutchinson M.I."/>
            <person name="Powell A.J."/>
            <person name="Barry K."/>
            <person name="Miller A.N."/>
            <person name="Grigoriev I.V."/>
            <person name="Debuchy R."/>
            <person name="Gladieux P."/>
            <person name="Thoren M.H."/>
            <person name="Johannesson H."/>
        </authorList>
    </citation>
    <scope>NUCLEOTIDE SEQUENCE</scope>
    <source>
        <strain evidence="2">CBS 532.94</strain>
    </source>
</reference>
<organism evidence="2 3">
    <name type="scientific">Achaetomium macrosporum</name>
    <dbReference type="NCBI Taxonomy" id="79813"/>
    <lineage>
        <taxon>Eukaryota</taxon>
        <taxon>Fungi</taxon>
        <taxon>Dikarya</taxon>
        <taxon>Ascomycota</taxon>
        <taxon>Pezizomycotina</taxon>
        <taxon>Sordariomycetes</taxon>
        <taxon>Sordariomycetidae</taxon>
        <taxon>Sordariales</taxon>
        <taxon>Chaetomiaceae</taxon>
        <taxon>Achaetomium</taxon>
    </lineage>
</organism>
<dbReference type="EMBL" id="MU860089">
    <property type="protein sequence ID" value="KAK4238614.1"/>
    <property type="molecule type" value="Genomic_DNA"/>
</dbReference>
<evidence type="ECO:0000313" key="2">
    <source>
        <dbReference type="EMBL" id="KAK4238614.1"/>
    </source>
</evidence>
<comment type="caution">
    <text evidence="2">The sequence shown here is derived from an EMBL/GenBank/DDBJ whole genome shotgun (WGS) entry which is preliminary data.</text>
</comment>
<feature type="region of interest" description="Disordered" evidence="1">
    <location>
        <begin position="45"/>
        <end position="67"/>
    </location>
</feature>
<protein>
    <submittedName>
        <fullName evidence="2">Uncharacterized protein</fullName>
    </submittedName>
</protein>
<name>A0AAN7CAT6_9PEZI</name>
<accession>A0AAN7CAT6</accession>
<dbReference type="Proteomes" id="UP001303760">
    <property type="component" value="Unassembled WGS sequence"/>
</dbReference>
<keyword evidence="3" id="KW-1185">Reference proteome</keyword>
<proteinExistence type="predicted"/>
<evidence type="ECO:0000313" key="3">
    <source>
        <dbReference type="Proteomes" id="UP001303760"/>
    </source>
</evidence>
<evidence type="ECO:0000256" key="1">
    <source>
        <dbReference type="SAM" id="MobiDB-lite"/>
    </source>
</evidence>
<dbReference type="Pfam" id="PF20174">
    <property type="entry name" value="DUF6540"/>
    <property type="match status" value="1"/>
</dbReference>
<reference evidence="2" key="1">
    <citation type="journal article" date="2023" name="Mol. Phylogenet. Evol.">
        <title>Genome-scale phylogeny and comparative genomics of the fungal order Sordariales.</title>
        <authorList>
            <person name="Hensen N."/>
            <person name="Bonometti L."/>
            <person name="Westerberg I."/>
            <person name="Brannstrom I.O."/>
            <person name="Guillou S."/>
            <person name="Cros-Aarteil S."/>
            <person name="Calhoun S."/>
            <person name="Haridas S."/>
            <person name="Kuo A."/>
            <person name="Mondo S."/>
            <person name="Pangilinan J."/>
            <person name="Riley R."/>
            <person name="LaButti K."/>
            <person name="Andreopoulos B."/>
            <person name="Lipzen A."/>
            <person name="Chen C."/>
            <person name="Yan M."/>
            <person name="Daum C."/>
            <person name="Ng V."/>
            <person name="Clum A."/>
            <person name="Steindorff A."/>
            <person name="Ohm R.A."/>
            <person name="Martin F."/>
            <person name="Silar P."/>
            <person name="Natvig D.O."/>
            <person name="Lalanne C."/>
            <person name="Gautier V."/>
            <person name="Ament-Velasquez S.L."/>
            <person name="Kruys A."/>
            <person name="Hutchinson M.I."/>
            <person name="Powell A.J."/>
            <person name="Barry K."/>
            <person name="Miller A.N."/>
            <person name="Grigoriev I.V."/>
            <person name="Debuchy R."/>
            <person name="Gladieux P."/>
            <person name="Hiltunen Thoren M."/>
            <person name="Johannesson H."/>
        </authorList>
    </citation>
    <scope>NUCLEOTIDE SEQUENCE</scope>
    <source>
        <strain evidence="2">CBS 532.94</strain>
    </source>
</reference>
<dbReference type="InterPro" id="IPR046670">
    <property type="entry name" value="DUF6540"/>
</dbReference>
<feature type="non-terminal residue" evidence="2">
    <location>
        <position position="1"/>
    </location>
</feature>